<dbReference type="Proteomes" id="UP001597010">
    <property type="component" value="Unassembled WGS sequence"/>
</dbReference>
<evidence type="ECO:0000259" key="2">
    <source>
        <dbReference type="Pfam" id="PF06580"/>
    </source>
</evidence>
<keyword evidence="3" id="KW-0808">Transferase</keyword>
<feature type="domain" description="Signal transduction histidine kinase internal region" evidence="2">
    <location>
        <begin position="161"/>
        <end position="240"/>
    </location>
</feature>
<dbReference type="GO" id="GO:0004673">
    <property type="term" value="F:protein histidine kinase activity"/>
    <property type="evidence" value="ECO:0007669"/>
    <property type="project" value="UniProtKB-EC"/>
</dbReference>
<dbReference type="RefSeq" id="WP_377111423.1">
    <property type="nucleotide sequence ID" value="NZ_JBHTHZ010000002.1"/>
</dbReference>
<keyword evidence="3" id="KW-0418">Kinase</keyword>
<keyword evidence="1" id="KW-1133">Transmembrane helix</keyword>
<dbReference type="Gene3D" id="3.30.565.10">
    <property type="entry name" value="Histidine kinase-like ATPase, C-terminal domain"/>
    <property type="match status" value="1"/>
</dbReference>
<dbReference type="PANTHER" id="PTHR34220">
    <property type="entry name" value="SENSOR HISTIDINE KINASE YPDA"/>
    <property type="match status" value="1"/>
</dbReference>
<keyword evidence="1" id="KW-0472">Membrane</keyword>
<gene>
    <name evidence="3" type="ORF">ACFQZX_03730</name>
</gene>
<keyword evidence="1" id="KW-0812">Transmembrane</keyword>
<sequence length="352" mass="41669">MQTDKRRIVKHIMFWSVATLVATLVYGYSLPNFYIALTYILMLMPADMIYFYTVSYWVIPTFFYRKKYLKMFVAFAACAIVVAVIFRLLQIFLAEPYLYKIKLAADPNFKWPRIQGTFWERFSNPEYLLVALEGTNVVIWIGLFVKFVMMWVDKRQAAAQAELNFLKSQIHPHFLFNTLNNLYALTLKQSPQSPVVVMGLSQILRYMLYECNNDSVLLKRDIEILQSYVELEKIRYEERLELNFSIRGRVKDQQVPPLMMLPLVENAFKHGTSETMYDAWINIDLQIDHRRLIFKVSNSKPENVLEDADQHFGKIGLSNVRKRLEFLHNDNNQLHIYEEDDMYITILELDLY</sequence>
<evidence type="ECO:0000313" key="4">
    <source>
        <dbReference type="Proteomes" id="UP001597010"/>
    </source>
</evidence>
<dbReference type="Pfam" id="PF06580">
    <property type="entry name" value="His_kinase"/>
    <property type="match status" value="1"/>
</dbReference>
<feature type="transmembrane region" description="Helical" evidence="1">
    <location>
        <begin position="127"/>
        <end position="145"/>
    </location>
</feature>
<dbReference type="InterPro" id="IPR050640">
    <property type="entry name" value="Bact_2-comp_sensor_kinase"/>
</dbReference>
<accession>A0ABW3AP16</accession>
<proteinExistence type="predicted"/>
<comment type="caution">
    <text evidence="3">The sequence shown here is derived from an EMBL/GenBank/DDBJ whole genome shotgun (WGS) entry which is preliminary data.</text>
</comment>
<dbReference type="EMBL" id="JBHTHZ010000002">
    <property type="protein sequence ID" value="MFD0792712.1"/>
    <property type="molecule type" value="Genomic_DNA"/>
</dbReference>
<feature type="transmembrane region" description="Helical" evidence="1">
    <location>
        <begin position="71"/>
        <end position="93"/>
    </location>
</feature>
<feature type="transmembrane region" description="Helical" evidence="1">
    <location>
        <begin position="36"/>
        <end position="59"/>
    </location>
</feature>
<dbReference type="InterPro" id="IPR010559">
    <property type="entry name" value="Sig_transdc_His_kin_internal"/>
</dbReference>
<evidence type="ECO:0000256" key="1">
    <source>
        <dbReference type="SAM" id="Phobius"/>
    </source>
</evidence>
<name>A0ABW3AP16_9SPHI</name>
<reference evidence="4" key="1">
    <citation type="journal article" date="2019" name="Int. J. Syst. Evol. Microbiol.">
        <title>The Global Catalogue of Microorganisms (GCM) 10K type strain sequencing project: providing services to taxonomists for standard genome sequencing and annotation.</title>
        <authorList>
            <consortium name="The Broad Institute Genomics Platform"/>
            <consortium name="The Broad Institute Genome Sequencing Center for Infectious Disease"/>
            <person name="Wu L."/>
            <person name="Ma J."/>
        </authorList>
    </citation>
    <scope>NUCLEOTIDE SEQUENCE [LARGE SCALE GENOMIC DNA]</scope>
    <source>
        <strain evidence="4">CCUG 61484</strain>
    </source>
</reference>
<organism evidence="3 4">
    <name type="scientific">Mucilaginibacter litoreus</name>
    <dbReference type="NCBI Taxonomy" id="1048221"/>
    <lineage>
        <taxon>Bacteria</taxon>
        <taxon>Pseudomonadati</taxon>
        <taxon>Bacteroidota</taxon>
        <taxon>Sphingobacteriia</taxon>
        <taxon>Sphingobacteriales</taxon>
        <taxon>Sphingobacteriaceae</taxon>
        <taxon>Mucilaginibacter</taxon>
    </lineage>
</organism>
<keyword evidence="4" id="KW-1185">Reference proteome</keyword>
<feature type="transmembrane region" description="Helical" evidence="1">
    <location>
        <begin position="12"/>
        <end position="30"/>
    </location>
</feature>
<dbReference type="InterPro" id="IPR036890">
    <property type="entry name" value="HATPase_C_sf"/>
</dbReference>
<evidence type="ECO:0000313" key="3">
    <source>
        <dbReference type="EMBL" id="MFD0792712.1"/>
    </source>
</evidence>
<dbReference type="EC" id="2.7.13.3" evidence="3"/>
<protein>
    <submittedName>
        <fullName evidence="3">Sensor histidine kinase</fullName>
        <ecNumber evidence="3">2.7.13.3</ecNumber>
    </submittedName>
</protein>
<dbReference type="PANTHER" id="PTHR34220:SF7">
    <property type="entry name" value="SENSOR HISTIDINE KINASE YPDA"/>
    <property type="match status" value="1"/>
</dbReference>